<dbReference type="SUPFAM" id="SSF144083">
    <property type="entry name" value="Magnesium transport protein CorA, transmembrane region"/>
    <property type="match status" value="1"/>
</dbReference>
<evidence type="ECO:0000313" key="8">
    <source>
        <dbReference type="EMBL" id="KAJ1978631.1"/>
    </source>
</evidence>
<evidence type="ECO:0000256" key="1">
    <source>
        <dbReference type="ARBA" id="ARBA00004141"/>
    </source>
</evidence>
<name>A0A9W8E9B6_9FUNG</name>
<dbReference type="GO" id="GO:0010961">
    <property type="term" value="P:intracellular magnesium ion homeostasis"/>
    <property type="evidence" value="ECO:0007669"/>
    <property type="project" value="TreeGrafter"/>
</dbReference>
<dbReference type="InterPro" id="IPR045861">
    <property type="entry name" value="CorA_cytoplasmic_dom"/>
</dbReference>
<evidence type="ECO:0000256" key="4">
    <source>
        <dbReference type="ARBA" id="ARBA00022989"/>
    </source>
</evidence>
<keyword evidence="3 7" id="KW-0812">Transmembrane</keyword>
<keyword evidence="5 7" id="KW-0472">Membrane</keyword>
<evidence type="ECO:0000256" key="5">
    <source>
        <dbReference type="ARBA" id="ARBA00023136"/>
    </source>
</evidence>
<feature type="region of interest" description="Disordered" evidence="6">
    <location>
        <begin position="22"/>
        <end position="64"/>
    </location>
</feature>
<evidence type="ECO:0000256" key="6">
    <source>
        <dbReference type="SAM" id="MobiDB-lite"/>
    </source>
</evidence>
<dbReference type="PANTHER" id="PTHR21535">
    <property type="entry name" value="MAGNESIUM AND COBALT TRANSPORT PROTEIN/MITOCHONDRIAL IMPORT INNER MEMBRANE TRANSLOCASE SUBUNIT TIM8"/>
    <property type="match status" value="1"/>
</dbReference>
<dbReference type="Gene3D" id="3.30.460.20">
    <property type="entry name" value="CorA soluble domain-like"/>
    <property type="match status" value="1"/>
</dbReference>
<evidence type="ECO:0000256" key="7">
    <source>
        <dbReference type="SAM" id="Phobius"/>
    </source>
</evidence>
<dbReference type="InterPro" id="IPR002523">
    <property type="entry name" value="MgTranspt_CorA/ZnTranspt_ZntB"/>
</dbReference>
<evidence type="ECO:0000256" key="2">
    <source>
        <dbReference type="ARBA" id="ARBA00009765"/>
    </source>
</evidence>
<feature type="compositionally biased region" description="Polar residues" evidence="6">
    <location>
        <begin position="51"/>
        <end position="64"/>
    </location>
</feature>
<keyword evidence="9" id="KW-1185">Reference proteome</keyword>
<protein>
    <submittedName>
        <fullName evidence="8">CorA metal ion transporter</fullName>
    </submittedName>
</protein>
<dbReference type="SUPFAM" id="SSF143865">
    <property type="entry name" value="CorA soluble domain-like"/>
    <property type="match status" value="1"/>
</dbReference>
<proteinExistence type="inferred from homology"/>
<dbReference type="Pfam" id="PF01544">
    <property type="entry name" value="CorA"/>
    <property type="match status" value="1"/>
</dbReference>
<comment type="subcellular location">
    <subcellularLocation>
        <location evidence="1">Membrane</location>
        <topology evidence="1">Multi-pass membrane protein</topology>
    </subcellularLocation>
</comment>
<dbReference type="PANTHER" id="PTHR21535:SF51">
    <property type="entry name" value="MANGANESE RESISTANCE PROTEIN MNR2"/>
    <property type="match status" value="1"/>
</dbReference>
<sequence length="628" mass="69924">MSRRPEDDLSCDDTAVSDHICVPQGQGIFEDPAHGHRSPQHGLPIRRFPTDTLSASSRQSSFPSLTPLANAAQRPLLNASNAPHGDVLYAALTQASAQPDHPAAQSSWNRDVLASFHHLADDDSIVPSPTRLSRSHSLSPQDARPTAAHPHPSLSRPPSQPATADQGRYSSVERADIAADSTSSRATARSRAHAPDVTPCPPIDFDALRLYLGRDAHNATVDAGQTLPKLKQSPTLRHRARSSLDPILKPPATEKEADDTSSLVFSVSDEYYGRDDQPHDPSQRFMLYTAATGALFAPRLSELRQGERGADVLMQDASEDFFWLDIMRPTQLDMDLLTNVFHIHPLTEEDILTEESREKCEMFRHYYFTCFHTYSSNPDAKAFMEPVSLFMVVMPGAILSFHHCPMHHQRNVLQRMRTLADSIPITPDWVNYALIDDITDSLSPLVELVSQEVKSIDELVLILRSNEQADMLQRIGAARKKVMAVQRLVSLKGYVIKALIKRFDERRWDTPASGIKFYYSDVLDHIITMLQDTNQFDSIVHRAHANFLAQISLEITISSNRASDIMAKVTALGTVLLPMNVVTGLFGMNVQVPGQDLKSYAWFGGILGILGLIFLVCSFFLYKFKILK</sequence>
<dbReference type="InterPro" id="IPR045863">
    <property type="entry name" value="CorA_TM1_TM2"/>
</dbReference>
<dbReference type="Proteomes" id="UP001151582">
    <property type="component" value="Unassembled WGS sequence"/>
</dbReference>
<dbReference type="GO" id="GO:0016020">
    <property type="term" value="C:membrane"/>
    <property type="evidence" value="ECO:0007669"/>
    <property type="project" value="UniProtKB-SubCell"/>
</dbReference>
<dbReference type="CDD" id="cd12829">
    <property type="entry name" value="Alr1p-like"/>
    <property type="match status" value="1"/>
</dbReference>
<evidence type="ECO:0000256" key="3">
    <source>
        <dbReference type="ARBA" id="ARBA00022692"/>
    </source>
</evidence>
<feature type="region of interest" description="Disordered" evidence="6">
    <location>
        <begin position="123"/>
        <end position="199"/>
    </location>
</feature>
<dbReference type="Gene3D" id="1.20.58.340">
    <property type="entry name" value="Magnesium transport protein CorA, transmembrane region"/>
    <property type="match status" value="2"/>
</dbReference>
<evidence type="ECO:0000313" key="9">
    <source>
        <dbReference type="Proteomes" id="UP001151582"/>
    </source>
</evidence>
<organism evidence="8 9">
    <name type="scientific">Dimargaris verticillata</name>
    <dbReference type="NCBI Taxonomy" id="2761393"/>
    <lineage>
        <taxon>Eukaryota</taxon>
        <taxon>Fungi</taxon>
        <taxon>Fungi incertae sedis</taxon>
        <taxon>Zoopagomycota</taxon>
        <taxon>Kickxellomycotina</taxon>
        <taxon>Dimargaritomycetes</taxon>
        <taxon>Dimargaritales</taxon>
        <taxon>Dimargaritaceae</taxon>
        <taxon>Dimargaris</taxon>
    </lineage>
</organism>
<dbReference type="EMBL" id="JANBQB010000265">
    <property type="protein sequence ID" value="KAJ1978631.1"/>
    <property type="molecule type" value="Genomic_DNA"/>
</dbReference>
<feature type="compositionally biased region" description="Polar residues" evidence="6">
    <location>
        <begin position="130"/>
        <end position="140"/>
    </location>
</feature>
<feature type="compositionally biased region" description="Low complexity" evidence="6">
    <location>
        <begin position="178"/>
        <end position="189"/>
    </location>
</feature>
<gene>
    <name evidence="8" type="primary">MNR2_1</name>
    <name evidence="8" type="ORF">H4R34_003133</name>
</gene>
<keyword evidence="4 7" id="KW-1133">Transmembrane helix</keyword>
<dbReference type="GO" id="GO:0015095">
    <property type="term" value="F:magnesium ion transmembrane transporter activity"/>
    <property type="evidence" value="ECO:0007669"/>
    <property type="project" value="InterPro"/>
</dbReference>
<reference evidence="8" key="1">
    <citation type="submission" date="2022-07" db="EMBL/GenBank/DDBJ databases">
        <title>Phylogenomic reconstructions and comparative analyses of Kickxellomycotina fungi.</title>
        <authorList>
            <person name="Reynolds N.K."/>
            <person name="Stajich J.E."/>
            <person name="Barry K."/>
            <person name="Grigoriev I.V."/>
            <person name="Crous P."/>
            <person name="Smith M.E."/>
        </authorList>
    </citation>
    <scope>NUCLEOTIDE SEQUENCE</scope>
    <source>
        <strain evidence="8">RSA 567</strain>
    </source>
</reference>
<feature type="transmembrane region" description="Helical" evidence="7">
    <location>
        <begin position="600"/>
        <end position="622"/>
    </location>
</feature>
<dbReference type="AlphaFoldDB" id="A0A9W8E9B6"/>
<comment type="caution">
    <text evidence="8">The sequence shown here is derived from an EMBL/GenBank/DDBJ whole genome shotgun (WGS) entry which is preliminary data.</text>
</comment>
<comment type="similarity">
    <text evidence="2">Belongs to the CorA metal ion transporter (MIT) (TC 1.A.35) family.</text>
</comment>
<dbReference type="InterPro" id="IPR044089">
    <property type="entry name" value="Alr1-like"/>
</dbReference>
<accession>A0A9W8E9B6</accession>
<dbReference type="OrthoDB" id="29879at2759"/>
<feature type="region of interest" description="Disordered" evidence="6">
    <location>
        <begin position="223"/>
        <end position="260"/>
    </location>
</feature>